<gene>
    <name evidence="1" type="ORF">CI1B_39510</name>
</gene>
<reference evidence="1" key="1">
    <citation type="submission" date="2019-02" db="EMBL/GenBank/DDBJ databases">
        <authorList>
            <person name="Pothier F.J."/>
        </authorList>
    </citation>
    <scope>NUCLEOTIDE SEQUENCE</scope>
    <source>
        <strain evidence="1">CI-1B</strain>
    </source>
</reference>
<organism evidence="1 2">
    <name type="scientific">Bradyrhizobium ivorense</name>
    <dbReference type="NCBI Taxonomy" id="2511166"/>
    <lineage>
        <taxon>Bacteria</taxon>
        <taxon>Pseudomonadati</taxon>
        <taxon>Pseudomonadota</taxon>
        <taxon>Alphaproteobacteria</taxon>
        <taxon>Hyphomicrobiales</taxon>
        <taxon>Nitrobacteraceae</taxon>
        <taxon>Bradyrhizobium</taxon>
    </lineage>
</organism>
<evidence type="ECO:0000313" key="1">
    <source>
        <dbReference type="EMBL" id="VIO72307.1"/>
    </source>
</evidence>
<evidence type="ECO:0000313" key="2">
    <source>
        <dbReference type="Proteomes" id="UP000328092"/>
    </source>
</evidence>
<accession>A0A508TFP7</accession>
<keyword evidence="2" id="KW-1185">Reference proteome</keyword>
<name>A0A508TFP7_9BRAD</name>
<dbReference type="EMBL" id="CAADFC020000016">
    <property type="protein sequence ID" value="VIO72307.1"/>
    <property type="molecule type" value="Genomic_DNA"/>
</dbReference>
<dbReference type="AlphaFoldDB" id="A0A508TFP7"/>
<dbReference type="Proteomes" id="UP000328092">
    <property type="component" value="Unassembled WGS sequence"/>
</dbReference>
<protein>
    <submittedName>
        <fullName evidence="1">Uncharacterized protein</fullName>
    </submittedName>
</protein>
<comment type="caution">
    <text evidence="1">The sequence shown here is derived from an EMBL/GenBank/DDBJ whole genome shotgun (WGS) entry which is preliminary data.</text>
</comment>
<proteinExistence type="predicted"/>
<sequence>MKQVTRAAFSLRHGHGNDRTVSGLSPLREDTAQMAGEFQTSRYQLGRASGLDRRWLVDLIDAMEQAASPEVREIPCDPWLVAATSAHLARPAASFAHCGSAYNLRN</sequence>
<dbReference type="RefSeq" id="WP_244626607.1">
    <property type="nucleotide sequence ID" value="NZ_CAADFC020000016.1"/>
</dbReference>